<keyword evidence="2 5" id="KW-0812">Transmembrane</keyword>
<keyword evidence="3 6" id="KW-1133">Transmembrane helix</keyword>
<reference evidence="8" key="1">
    <citation type="journal article" date="2015" name="Sci. Rep.">
        <title>Tissue- and time-dependent transcription in Ixodes ricinus salivary glands and midguts when blood feeding on the vertebrate host.</title>
        <authorList>
            <person name="Kotsyfakis M."/>
            <person name="Schwarz A."/>
            <person name="Erhart J."/>
            <person name="Ribeiro J.M."/>
        </authorList>
    </citation>
    <scope>NUCLEOTIDE SEQUENCE</scope>
    <source>
        <tissue evidence="8">Salivary gland and midgut</tissue>
    </source>
</reference>
<accession>V5HPL9</accession>
<feature type="transmembrane region" description="Helical" evidence="6">
    <location>
        <begin position="21"/>
        <end position="49"/>
    </location>
</feature>
<keyword evidence="4 5" id="KW-0472">Membrane</keyword>
<comment type="subcellular location">
    <subcellularLocation>
        <location evidence="1">Membrane</location>
        <topology evidence="1">Multi-pass membrane protein</topology>
    </subcellularLocation>
</comment>
<organism evidence="8">
    <name type="scientific">Ixodes ricinus</name>
    <name type="common">Common tick</name>
    <name type="synonym">Acarus ricinus</name>
    <dbReference type="NCBI Taxonomy" id="34613"/>
    <lineage>
        <taxon>Eukaryota</taxon>
        <taxon>Metazoa</taxon>
        <taxon>Ecdysozoa</taxon>
        <taxon>Arthropoda</taxon>
        <taxon>Chelicerata</taxon>
        <taxon>Arachnida</taxon>
        <taxon>Acari</taxon>
        <taxon>Parasitiformes</taxon>
        <taxon>Ixodida</taxon>
        <taxon>Ixodoidea</taxon>
        <taxon>Ixodidae</taxon>
        <taxon>Ixodinae</taxon>
        <taxon>Ixodes</taxon>
    </lineage>
</organism>
<evidence type="ECO:0000256" key="2">
    <source>
        <dbReference type="ARBA" id="ARBA00022692"/>
    </source>
</evidence>
<evidence type="ECO:0000256" key="5">
    <source>
        <dbReference type="PROSITE-ProRule" id="PRU00581"/>
    </source>
</evidence>
<protein>
    <submittedName>
        <fullName evidence="8">Putative conserved plasma membrane protein</fullName>
    </submittedName>
</protein>
<dbReference type="InterPro" id="IPR008253">
    <property type="entry name" value="Marvel"/>
</dbReference>
<feature type="transmembrane region" description="Helical" evidence="6">
    <location>
        <begin position="55"/>
        <end position="75"/>
    </location>
</feature>
<evidence type="ECO:0000259" key="7">
    <source>
        <dbReference type="PROSITE" id="PS51225"/>
    </source>
</evidence>
<evidence type="ECO:0000256" key="4">
    <source>
        <dbReference type="ARBA" id="ARBA00023136"/>
    </source>
</evidence>
<proteinExistence type="evidence at transcript level"/>
<feature type="transmembrane region" description="Helical" evidence="6">
    <location>
        <begin position="128"/>
        <end position="148"/>
    </location>
</feature>
<dbReference type="PROSITE" id="PS51225">
    <property type="entry name" value="MARVEL"/>
    <property type="match status" value="1"/>
</dbReference>
<dbReference type="AlphaFoldDB" id="V5HPL9"/>
<sequence length="150" mass="16326">MATTVVRQTTTVTSSSSSSPVVVSFNTSFITSIGGLFTILELVLGIIVFSLMYNYFGFVCASGIFFTARIVRLLVDMLLFSCCRQCSPSQDRCCLRLFFFFLFHAFGFVLYISGGIAVLAVYSRYASSFAGIIAAAVFALIAAVCHLVPR</sequence>
<evidence type="ECO:0000256" key="6">
    <source>
        <dbReference type="SAM" id="Phobius"/>
    </source>
</evidence>
<feature type="transmembrane region" description="Helical" evidence="6">
    <location>
        <begin position="95"/>
        <end position="122"/>
    </location>
</feature>
<dbReference type="GO" id="GO:0016020">
    <property type="term" value="C:membrane"/>
    <property type="evidence" value="ECO:0007669"/>
    <property type="project" value="UniProtKB-SubCell"/>
</dbReference>
<name>V5HPL9_IXORI</name>
<dbReference type="EMBL" id="GANP01008660">
    <property type="protein sequence ID" value="JAB75808.1"/>
    <property type="molecule type" value="mRNA"/>
</dbReference>
<evidence type="ECO:0000256" key="3">
    <source>
        <dbReference type="ARBA" id="ARBA00022989"/>
    </source>
</evidence>
<evidence type="ECO:0000256" key="1">
    <source>
        <dbReference type="ARBA" id="ARBA00004141"/>
    </source>
</evidence>
<feature type="domain" description="MARVEL" evidence="7">
    <location>
        <begin position="29"/>
        <end position="150"/>
    </location>
</feature>
<evidence type="ECO:0000313" key="8">
    <source>
        <dbReference type="EMBL" id="JAB75808.1"/>
    </source>
</evidence>